<dbReference type="Gene3D" id="3.40.50.10900">
    <property type="entry name" value="PAC-like subunit"/>
    <property type="match status" value="1"/>
</dbReference>
<dbReference type="SUPFAM" id="SSF159659">
    <property type="entry name" value="Cgl1923-like"/>
    <property type="match status" value="1"/>
</dbReference>
<reference evidence="2" key="2">
    <citation type="journal article" date="2014" name="ISME J.">
        <title>Microbial stratification in low pH oxic and suboxic macroscopic growths along an acid mine drainage.</title>
        <authorList>
            <person name="Mendez-Garcia C."/>
            <person name="Mesa V."/>
            <person name="Sprenger R.R."/>
            <person name="Richter M."/>
            <person name="Diez M.S."/>
            <person name="Solano J."/>
            <person name="Bargiela R."/>
            <person name="Golyshina O.V."/>
            <person name="Manteca A."/>
            <person name="Ramos J.L."/>
            <person name="Gallego J.R."/>
            <person name="Llorente I."/>
            <person name="Martins Dos Santos V.A."/>
            <person name="Jensen O.N."/>
            <person name="Pelaez A.I."/>
            <person name="Sanchez J."/>
            <person name="Ferrer M."/>
        </authorList>
    </citation>
    <scope>NUCLEOTIDE SEQUENCE</scope>
</reference>
<dbReference type="AlphaFoldDB" id="T0Z6K6"/>
<protein>
    <submittedName>
        <fullName evidence="2">Protein containing DUF75</fullName>
    </submittedName>
</protein>
<dbReference type="Pfam" id="PF09754">
    <property type="entry name" value="PAC2"/>
    <property type="match status" value="1"/>
</dbReference>
<reference evidence="2" key="1">
    <citation type="submission" date="2013-08" db="EMBL/GenBank/DDBJ databases">
        <authorList>
            <person name="Mendez C."/>
            <person name="Richter M."/>
            <person name="Ferrer M."/>
            <person name="Sanchez J."/>
        </authorList>
    </citation>
    <scope>NUCLEOTIDE SEQUENCE</scope>
</reference>
<evidence type="ECO:0000313" key="3">
    <source>
        <dbReference type="EMBL" id="EQD68424.1"/>
    </source>
</evidence>
<evidence type="ECO:0000256" key="1">
    <source>
        <dbReference type="SAM" id="MobiDB-lite"/>
    </source>
</evidence>
<sequence>LLGAIDRATPVLCLVAQAHKDFPDARAAAQVIETVNPLVPLIALNTKPLRAKAKQIEAEVRKNLRQSKQSMAAMRDASPDGAGEMYR</sequence>
<dbReference type="EMBL" id="AUZZ01000344">
    <property type="protein sequence ID" value="EQD68424.1"/>
    <property type="molecule type" value="Genomic_DNA"/>
</dbReference>
<proteinExistence type="predicted"/>
<comment type="caution">
    <text evidence="2">The sequence shown here is derived from an EMBL/GenBank/DDBJ whole genome shotgun (WGS) entry which is preliminary data.</text>
</comment>
<dbReference type="EMBL" id="AUZY01009857">
    <property type="protein sequence ID" value="EQD40663.1"/>
    <property type="molecule type" value="Genomic_DNA"/>
</dbReference>
<evidence type="ECO:0000313" key="2">
    <source>
        <dbReference type="EMBL" id="EQD40663.1"/>
    </source>
</evidence>
<feature type="non-terminal residue" evidence="2">
    <location>
        <position position="1"/>
    </location>
</feature>
<name>T0Z6K6_9ZZZZ</name>
<accession>T0Z6K6</accession>
<organism evidence="2">
    <name type="scientific">mine drainage metagenome</name>
    <dbReference type="NCBI Taxonomy" id="410659"/>
    <lineage>
        <taxon>unclassified sequences</taxon>
        <taxon>metagenomes</taxon>
        <taxon>ecological metagenomes</taxon>
    </lineage>
</organism>
<dbReference type="InterPro" id="IPR019151">
    <property type="entry name" value="Proteasome_assmbl_chaperone_2"/>
</dbReference>
<feature type="region of interest" description="Disordered" evidence="1">
    <location>
        <begin position="63"/>
        <end position="87"/>
    </location>
</feature>
<gene>
    <name evidence="2" type="ORF">B1B_14834</name>
    <name evidence="3" type="ORF">B2A_00444</name>
</gene>
<dbReference type="InterPro" id="IPR038389">
    <property type="entry name" value="PSMG2_sf"/>
</dbReference>